<accession>A0A6P1TMH1</accession>
<dbReference type="SUPFAM" id="SSF57783">
    <property type="entry name" value="Zinc beta-ribbon"/>
    <property type="match status" value="1"/>
</dbReference>
<keyword evidence="2" id="KW-0863">Zinc-finger</keyword>
<protein>
    <submittedName>
        <fullName evidence="5">DNA primase</fullName>
    </submittedName>
</protein>
<evidence type="ECO:0000256" key="3">
    <source>
        <dbReference type="ARBA" id="ARBA00022833"/>
    </source>
</evidence>
<keyword evidence="1" id="KW-0479">Metal-binding</keyword>
<dbReference type="GO" id="GO:0006269">
    <property type="term" value="P:DNA replication, synthesis of primer"/>
    <property type="evidence" value="ECO:0007669"/>
    <property type="project" value="TreeGrafter"/>
</dbReference>
<dbReference type="Gene3D" id="3.90.580.10">
    <property type="entry name" value="Zinc finger, CHC2-type domain"/>
    <property type="match status" value="1"/>
</dbReference>
<gene>
    <name evidence="5" type="ORF">Ana3638_11780</name>
</gene>
<dbReference type="GO" id="GO:0008270">
    <property type="term" value="F:zinc ion binding"/>
    <property type="evidence" value="ECO:0007669"/>
    <property type="project" value="UniProtKB-KW"/>
</dbReference>
<evidence type="ECO:0000259" key="4">
    <source>
        <dbReference type="SMART" id="SM00400"/>
    </source>
</evidence>
<feature type="domain" description="Zinc finger CHC2-type" evidence="4">
    <location>
        <begin position="31"/>
        <end position="79"/>
    </location>
</feature>
<dbReference type="GO" id="GO:0003899">
    <property type="term" value="F:DNA-directed RNA polymerase activity"/>
    <property type="evidence" value="ECO:0007669"/>
    <property type="project" value="InterPro"/>
</dbReference>
<dbReference type="EMBL" id="CP048000">
    <property type="protein sequence ID" value="QHQ61369.1"/>
    <property type="molecule type" value="Genomic_DNA"/>
</dbReference>
<dbReference type="Proteomes" id="UP000464314">
    <property type="component" value="Chromosome"/>
</dbReference>
<dbReference type="GO" id="GO:0003677">
    <property type="term" value="F:DNA binding"/>
    <property type="evidence" value="ECO:0007669"/>
    <property type="project" value="InterPro"/>
</dbReference>
<dbReference type="InterPro" id="IPR036977">
    <property type="entry name" value="DNA_primase_Znf_CHC2"/>
</dbReference>
<evidence type="ECO:0000313" key="6">
    <source>
        <dbReference type="Proteomes" id="UP000464314"/>
    </source>
</evidence>
<keyword evidence="3" id="KW-0862">Zinc</keyword>
<evidence type="ECO:0000256" key="1">
    <source>
        <dbReference type="ARBA" id="ARBA00022723"/>
    </source>
</evidence>
<name>A0A6P1TMH1_9FIRM</name>
<dbReference type="KEGG" id="anr:Ana3638_11780"/>
<dbReference type="SMART" id="SM00400">
    <property type="entry name" value="ZnF_CHCC"/>
    <property type="match status" value="1"/>
</dbReference>
<dbReference type="RefSeq" id="WP_161838194.1">
    <property type="nucleotide sequence ID" value="NZ_CP048000.1"/>
</dbReference>
<dbReference type="Pfam" id="PF01807">
    <property type="entry name" value="Zn_ribbon_DnaG"/>
    <property type="match status" value="1"/>
</dbReference>
<dbReference type="GO" id="GO:0005737">
    <property type="term" value="C:cytoplasm"/>
    <property type="evidence" value="ECO:0007669"/>
    <property type="project" value="TreeGrafter"/>
</dbReference>
<keyword evidence="6" id="KW-1185">Reference proteome</keyword>
<proteinExistence type="predicted"/>
<sequence length="159" mass="18376">MTKDELKATVTMKEVLHRNGININRNGFISCPFHIEKTASMKIYDDSFHCFGCGATGDIFDMEMHLNGCNFRTAFELLGGADKPSWRTMVMAMKARKARNEAEQLRHVNAMRIRSIQLRVTAYRNIITAEPPFSDLWCYCIDKLQYQVYLLETVLELDK</sequence>
<dbReference type="InterPro" id="IPR002694">
    <property type="entry name" value="Znf_CHC2"/>
</dbReference>
<evidence type="ECO:0000256" key="2">
    <source>
        <dbReference type="ARBA" id="ARBA00022771"/>
    </source>
</evidence>
<dbReference type="PANTHER" id="PTHR30313:SF2">
    <property type="entry name" value="DNA PRIMASE"/>
    <property type="match status" value="1"/>
</dbReference>
<evidence type="ECO:0000313" key="5">
    <source>
        <dbReference type="EMBL" id="QHQ61369.1"/>
    </source>
</evidence>
<dbReference type="PANTHER" id="PTHR30313">
    <property type="entry name" value="DNA PRIMASE"/>
    <property type="match status" value="1"/>
</dbReference>
<dbReference type="AlphaFoldDB" id="A0A6P1TMH1"/>
<organism evidence="5 6">
    <name type="scientific">Anaerocolumna sedimenticola</name>
    <dbReference type="NCBI Taxonomy" id="2696063"/>
    <lineage>
        <taxon>Bacteria</taxon>
        <taxon>Bacillati</taxon>
        <taxon>Bacillota</taxon>
        <taxon>Clostridia</taxon>
        <taxon>Lachnospirales</taxon>
        <taxon>Lachnospiraceae</taxon>
        <taxon>Anaerocolumna</taxon>
    </lineage>
</organism>
<dbReference type="InterPro" id="IPR050219">
    <property type="entry name" value="DnaG_primase"/>
</dbReference>
<reference evidence="5 6" key="1">
    <citation type="submission" date="2020-01" db="EMBL/GenBank/DDBJ databases">
        <title>Genome analysis of Anaerocolumna sp. CBA3638.</title>
        <authorList>
            <person name="Kim J."/>
            <person name="Roh S.W."/>
        </authorList>
    </citation>
    <scope>NUCLEOTIDE SEQUENCE [LARGE SCALE GENOMIC DNA]</scope>
    <source>
        <strain evidence="5 6">CBA3638</strain>
    </source>
</reference>